<evidence type="ECO:0000256" key="1">
    <source>
        <dbReference type="SAM" id="MobiDB-lite"/>
    </source>
</evidence>
<feature type="non-terminal residue" evidence="2">
    <location>
        <position position="1"/>
    </location>
</feature>
<feature type="compositionally biased region" description="Polar residues" evidence="1">
    <location>
        <begin position="9"/>
        <end position="19"/>
    </location>
</feature>
<feature type="compositionally biased region" description="Low complexity" evidence="1">
    <location>
        <begin position="106"/>
        <end position="115"/>
    </location>
</feature>
<feature type="compositionally biased region" description="Basic and acidic residues" evidence="1">
    <location>
        <begin position="44"/>
        <end position="53"/>
    </location>
</feature>
<evidence type="ECO:0000313" key="3">
    <source>
        <dbReference type="Proteomes" id="UP001140094"/>
    </source>
</evidence>
<sequence length="143" mass="15466">LAASPPPFSQTSYTERSSVAASHNASAGRGARSRPRHSLSSAVVERDPFDFGPRRAMTSAPRPLPAVVSRDAAVRRPDVRNVFSSRQNPPPRQSAYTTPTAASRRLSAQPALAQPPNNPSERPTLRHLIGAKITEIRSRILTP</sequence>
<evidence type="ECO:0000313" key="2">
    <source>
        <dbReference type="EMBL" id="KAJ2795845.1"/>
    </source>
</evidence>
<protein>
    <submittedName>
        <fullName evidence="2">Uncharacterized protein</fullName>
    </submittedName>
</protein>
<organism evidence="2 3">
    <name type="scientific">Coemansia guatemalensis</name>
    <dbReference type="NCBI Taxonomy" id="2761395"/>
    <lineage>
        <taxon>Eukaryota</taxon>
        <taxon>Fungi</taxon>
        <taxon>Fungi incertae sedis</taxon>
        <taxon>Zoopagomycota</taxon>
        <taxon>Kickxellomycotina</taxon>
        <taxon>Kickxellomycetes</taxon>
        <taxon>Kickxellales</taxon>
        <taxon>Kickxellaceae</taxon>
        <taxon>Coemansia</taxon>
    </lineage>
</organism>
<accession>A0A9W8LQI0</accession>
<feature type="compositionally biased region" description="Low complexity" evidence="1">
    <location>
        <begin position="20"/>
        <end position="30"/>
    </location>
</feature>
<dbReference type="EMBL" id="JANBUO010002067">
    <property type="protein sequence ID" value="KAJ2795845.1"/>
    <property type="molecule type" value="Genomic_DNA"/>
</dbReference>
<dbReference type="Proteomes" id="UP001140094">
    <property type="component" value="Unassembled WGS sequence"/>
</dbReference>
<gene>
    <name evidence="2" type="ORF">H4R20_005738</name>
</gene>
<dbReference type="AlphaFoldDB" id="A0A9W8LQI0"/>
<name>A0A9W8LQI0_9FUNG</name>
<proteinExistence type="predicted"/>
<comment type="caution">
    <text evidence="2">The sequence shown here is derived from an EMBL/GenBank/DDBJ whole genome shotgun (WGS) entry which is preliminary data.</text>
</comment>
<feature type="region of interest" description="Disordered" evidence="1">
    <location>
        <begin position="1"/>
        <end position="125"/>
    </location>
</feature>
<reference evidence="2" key="1">
    <citation type="submission" date="2022-07" db="EMBL/GenBank/DDBJ databases">
        <title>Phylogenomic reconstructions and comparative analyses of Kickxellomycotina fungi.</title>
        <authorList>
            <person name="Reynolds N.K."/>
            <person name="Stajich J.E."/>
            <person name="Barry K."/>
            <person name="Grigoriev I.V."/>
            <person name="Crous P."/>
            <person name="Smith M.E."/>
        </authorList>
    </citation>
    <scope>NUCLEOTIDE SEQUENCE</scope>
    <source>
        <strain evidence="2">NRRL 1565</strain>
    </source>
</reference>
<dbReference type="OrthoDB" id="5598095at2759"/>
<keyword evidence="3" id="KW-1185">Reference proteome</keyword>